<protein>
    <recommendedName>
        <fullName evidence="3">DUF2969 domain-containing protein</fullName>
    </recommendedName>
</protein>
<evidence type="ECO:0008006" key="3">
    <source>
        <dbReference type="Google" id="ProtNLM"/>
    </source>
</evidence>
<evidence type="ECO:0000313" key="2">
    <source>
        <dbReference type="Proteomes" id="UP000286974"/>
    </source>
</evidence>
<dbReference type="OrthoDB" id="2312431at2"/>
<accession>A0A401FNF5</accession>
<dbReference type="Proteomes" id="UP000286974">
    <property type="component" value="Unassembled WGS sequence"/>
</dbReference>
<comment type="caution">
    <text evidence="1">The sequence shown here is derived from an EMBL/GenBank/DDBJ whole genome shotgun (WGS) entry which is preliminary data.</text>
</comment>
<dbReference type="Pfam" id="PF11184">
    <property type="entry name" value="DUF2969"/>
    <property type="match status" value="1"/>
</dbReference>
<dbReference type="RefSeq" id="WP_125008615.1">
    <property type="nucleotide sequence ID" value="NZ_BEXA01000004.1"/>
</dbReference>
<dbReference type="EMBL" id="BEXA01000004">
    <property type="protein sequence ID" value="GAY73798.1"/>
    <property type="molecule type" value="Genomic_DNA"/>
</dbReference>
<dbReference type="STRING" id="1138822.PL11_010065"/>
<dbReference type="AlphaFoldDB" id="A0A401FNF5"/>
<proteinExistence type="predicted"/>
<evidence type="ECO:0000313" key="1">
    <source>
        <dbReference type="EMBL" id="GAY73798.1"/>
    </source>
</evidence>
<reference evidence="1 2" key="1">
    <citation type="submission" date="2017-11" db="EMBL/GenBank/DDBJ databases">
        <title>Draft Genome Sequence of Lactobacillus curieae NBRC 111893 isolated from Koso, a Japanese sugar-Vegetable Fermented Beverage.</title>
        <authorList>
            <person name="Chiou T.Y."/>
            <person name="Oshima K."/>
            <person name="Suda W."/>
            <person name="Hattori M."/>
            <person name="Takahashi T."/>
        </authorList>
    </citation>
    <scope>NUCLEOTIDE SEQUENCE [LARGE SCALE GENOMIC DNA]</scope>
    <source>
        <strain evidence="1 2">NBRC111893</strain>
    </source>
</reference>
<sequence>MSKANKTINVDINETKNSAGQPISELMVGKDSIGSIRELEDNKFEVINLDQDVFHVKSFDEGVTTLIKHFNLHH</sequence>
<dbReference type="InterPro" id="IPR021351">
    <property type="entry name" value="DUF2969"/>
</dbReference>
<keyword evidence="2" id="KW-1185">Reference proteome</keyword>
<name>A0A401FNF5_9LACO</name>
<organism evidence="1 2">
    <name type="scientific">Lentilactobacillus kosonis</name>
    <dbReference type="NCBI Taxonomy" id="2810561"/>
    <lineage>
        <taxon>Bacteria</taxon>
        <taxon>Bacillati</taxon>
        <taxon>Bacillota</taxon>
        <taxon>Bacilli</taxon>
        <taxon>Lactobacillales</taxon>
        <taxon>Lactobacillaceae</taxon>
        <taxon>Lentilactobacillus</taxon>
    </lineage>
</organism>
<gene>
    <name evidence="1" type="ORF">NBRC111893_1944</name>
</gene>